<dbReference type="PANTHER" id="PTHR46797:SF1">
    <property type="entry name" value="METHYLPHOSPHONATE SYNTHASE"/>
    <property type="match status" value="1"/>
</dbReference>
<dbReference type="InterPro" id="IPR029016">
    <property type="entry name" value="GAF-like_dom_sf"/>
</dbReference>
<evidence type="ECO:0000313" key="4">
    <source>
        <dbReference type="Proteomes" id="UP000199476"/>
    </source>
</evidence>
<feature type="domain" description="HTH cro/C1-type" evidence="2">
    <location>
        <begin position="19"/>
        <end position="74"/>
    </location>
</feature>
<dbReference type="SMART" id="SM00530">
    <property type="entry name" value="HTH_XRE"/>
    <property type="match status" value="1"/>
</dbReference>
<evidence type="ECO:0000313" key="3">
    <source>
        <dbReference type="EMBL" id="SDL78899.1"/>
    </source>
</evidence>
<dbReference type="SUPFAM" id="SSF47413">
    <property type="entry name" value="lambda repressor-like DNA-binding domains"/>
    <property type="match status" value="1"/>
</dbReference>
<keyword evidence="1" id="KW-0238">DNA-binding</keyword>
<dbReference type="AlphaFoldDB" id="A0A1G9MXE7"/>
<gene>
    <name evidence="3" type="ORF">SAMN04488692_10940</name>
</gene>
<accession>A0A1G9MXE7</accession>
<dbReference type="GO" id="GO:0005829">
    <property type="term" value="C:cytosol"/>
    <property type="evidence" value="ECO:0007669"/>
    <property type="project" value="TreeGrafter"/>
</dbReference>
<dbReference type="InterPro" id="IPR001387">
    <property type="entry name" value="Cro/C1-type_HTH"/>
</dbReference>
<dbReference type="GO" id="GO:0003700">
    <property type="term" value="F:DNA-binding transcription factor activity"/>
    <property type="evidence" value="ECO:0007669"/>
    <property type="project" value="TreeGrafter"/>
</dbReference>
<name>A0A1G9MXE7_9FIRM</name>
<dbReference type="GO" id="GO:0003677">
    <property type="term" value="F:DNA binding"/>
    <property type="evidence" value="ECO:0007669"/>
    <property type="project" value="UniProtKB-KW"/>
</dbReference>
<dbReference type="InterPro" id="IPR010982">
    <property type="entry name" value="Lambda_DNA-bd_dom_sf"/>
</dbReference>
<organism evidence="3 4">
    <name type="scientific">Halarsenatibacter silvermanii</name>
    <dbReference type="NCBI Taxonomy" id="321763"/>
    <lineage>
        <taxon>Bacteria</taxon>
        <taxon>Bacillati</taxon>
        <taxon>Bacillota</taxon>
        <taxon>Clostridia</taxon>
        <taxon>Halanaerobiales</taxon>
        <taxon>Halarsenatibacteraceae</taxon>
        <taxon>Halarsenatibacter</taxon>
    </lineage>
</organism>
<dbReference type="InterPro" id="IPR050807">
    <property type="entry name" value="TransReg_Diox_bact_type"/>
</dbReference>
<evidence type="ECO:0000259" key="2">
    <source>
        <dbReference type="PROSITE" id="PS50943"/>
    </source>
</evidence>
<dbReference type="Proteomes" id="UP000199476">
    <property type="component" value="Unassembled WGS sequence"/>
</dbReference>
<dbReference type="STRING" id="321763.SAMN04488692_10940"/>
<protein>
    <submittedName>
        <fullName evidence="3">Helix-turn-helix</fullName>
    </submittedName>
</protein>
<dbReference type="OrthoDB" id="371153at2"/>
<keyword evidence="4" id="KW-1185">Reference proteome</keyword>
<dbReference type="PANTHER" id="PTHR46797">
    <property type="entry name" value="HTH-TYPE TRANSCRIPTIONAL REGULATOR"/>
    <property type="match status" value="1"/>
</dbReference>
<reference evidence="3 4" key="1">
    <citation type="submission" date="2016-10" db="EMBL/GenBank/DDBJ databases">
        <authorList>
            <person name="de Groot N.N."/>
        </authorList>
    </citation>
    <scope>NUCLEOTIDE SEQUENCE [LARGE SCALE GENOMIC DNA]</scope>
    <source>
        <strain evidence="3 4">SLAS-1</strain>
    </source>
</reference>
<dbReference type="Gene3D" id="3.30.450.40">
    <property type="match status" value="1"/>
</dbReference>
<dbReference type="EMBL" id="FNGO01000009">
    <property type="protein sequence ID" value="SDL78899.1"/>
    <property type="molecule type" value="Genomic_DNA"/>
</dbReference>
<evidence type="ECO:0000256" key="1">
    <source>
        <dbReference type="ARBA" id="ARBA00023125"/>
    </source>
</evidence>
<dbReference type="Pfam" id="PF01381">
    <property type="entry name" value="HTH_3"/>
    <property type="match status" value="1"/>
</dbReference>
<proteinExistence type="predicted"/>
<dbReference type="PROSITE" id="PS50943">
    <property type="entry name" value="HTH_CROC1"/>
    <property type="match status" value="1"/>
</dbReference>
<dbReference type="RefSeq" id="WP_089759791.1">
    <property type="nucleotide sequence ID" value="NZ_FNGO01000009.1"/>
</dbReference>
<dbReference type="Gene3D" id="1.10.260.40">
    <property type="entry name" value="lambda repressor-like DNA-binding domains"/>
    <property type="match status" value="1"/>
</dbReference>
<sequence>MAKKTDYDRAVMERLGRRIKKFRERRGLTQRELAERSDYQNRSYIANVERGSQNPSLKSISRIASALGITLGELFSNIEKESDGQKQEPKHLEKWWKEIIDDDNFGLTFTRDVRLERLEFDDEDWSKEPSALTDEKLAERRQQNNLYLEIVSRYIDYITTALDNKPHILAVSDQDGWILELKTKGAFLNEINIGGSNLPLTAGLNAREIYSGKNGLSRALELECPVLIYSCQHSRLKYSRLTAFGLPFELKHSGLQGALTFYTYSEDFEFADMFLIMLAVKNVENLLEAASF</sequence>
<dbReference type="CDD" id="cd00093">
    <property type="entry name" value="HTH_XRE"/>
    <property type="match status" value="1"/>
</dbReference>